<evidence type="ECO:0000259" key="9">
    <source>
        <dbReference type="Pfam" id="PF00884"/>
    </source>
</evidence>
<dbReference type="PANTHER" id="PTHR30443:SF4">
    <property type="entry name" value="PHOSPHOETHANOLAMINE TRANSFERASE OPGE-RELATED"/>
    <property type="match status" value="1"/>
</dbReference>
<dbReference type="Gene3D" id="3.40.720.10">
    <property type="entry name" value="Alkaline Phosphatase, subunit A"/>
    <property type="match status" value="1"/>
</dbReference>
<dbReference type="EC" id="2.7.-.-" evidence="10"/>
<organism evidence="10 11">
    <name type="scientific">Campylobacter majalis</name>
    <dbReference type="NCBI Taxonomy" id="2790656"/>
    <lineage>
        <taxon>Bacteria</taxon>
        <taxon>Pseudomonadati</taxon>
        <taxon>Campylobacterota</taxon>
        <taxon>Epsilonproteobacteria</taxon>
        <taxon>Campylobacterales</taxon>
        <taxon>Campylobacteraceae</taxon>
        <taxon>Campylobacter</taxon>
    </lineage>
</organism>
<keyword evidence="4 8" id="KW-0812">Transmembrane</keyword>
<keyword evidence="5 8" id="KW-1133">Transmembrane helix</keyword>
<dbReference type="Pfam" id="PF00884">
    <property type="entry name" value="Sulfatase"/>
    <property type="match status" value="1"/>
</dbReference>
<evidence type="ECO:0000256" key="2">
    <source>
        <dbReference type="ARBA" id="ARBA00022475"/>
    </source>
</evidence>
<comment type="subcellular location">
    <subcellularLocation>
        <location evidence="1">Cell membrane</location>
        <topology evidence="1">Multi-pass membrane protein</topology>
    </subcellularLocation>
</comment>
<dbReference type="InterPro" id="IPR000917">
    <property type="entry name" value="Sulfatase_N"/>
</dbReference>
<keyword evidence="3 10" id="KW-0808">Transferase</keyword>
<feature type="transmembrane region" description="Helical" evidence="8">
    <location>
        <begin position="31"/>
        <end position="51"/>
    </location>
</feature>
<keyword evidence="11" id="KW-1185">Reference proteome</keyword>
<evidence type="ECO:0000256" key="1">
    <source>
        <dbReference type="ARBA" id="ARBA00004651"/>
    </source>
</evidence>
<comment type="similarity">
    <text evidence="7">Belongs to the phosphoethanolamine transferase family.</text>
</comment>
<dbReference type="PANTHER" id="PTHR30443">
    <property type="entry name" value="INNER MEMBRANE PROTEIN"/>
    <property type="match status" value="1"/>
</dbReference>
<feature type="transmembrane region" description="Helical" evidence="8">
    <location>
        <begin position="71"/>
        <end position="92"/>
    </location>
</feature>
<protein>
    <submittedName>
        <fullName evidence="10">Phosphoethanolamine transferase OpgE</fullName>
        <ecNumber evidence="10">2.7.-.-</ecNumber>
    </submittedName>
</protein>
<dbReference type="InterPro" id="IPR040423">
    <property type="entry name" value="PEA_transferase"/>
</dbReference>
<evidence type="ECO:0000313" key="11">
    <source>
        <dbReference type="Proteomes" id="UP000789803"/>
    </source>
</evidence>
<dbReference type="InterPro" id="IPR017850">
    <property type="entry name" value="Alkaline_phosphatase_core_sf"/>
</dbReference>
<keyword evidence="6 8" id="KW-0472">Membrane</keyword>
<evidence type="ECO:0000256" key="6">
    <source>
        <dbReference type="ARBA" id="ARBA00023136"/>
    </source>
</evidence>
<dbReference type="EMBL" id="CAJHOF010000001">
    <property type="protein sequence ID" value="CAD7286636.1"/>
    <property type="molecule type" value="Genomic_DNA"/>
</dbReference>
<name>A0ABN7K259_9BACT</name>
<comment type="caution">
    <text evidence="10">The sequence shown here is derived from an EMBL/GenBank/DDBJ whole genome shotgun (WGS) entry which is preliminary data.</text>
</comment>
<dbReference type="GO" id="GO:0016740">
    <property type="term" value="F:transferase activity"/>
    <property type="evidence" value="ECO:0007669"/>
    <property type="project" value="UniProtKB-KW"/>
</dbReference>
<evidence type="ECO:0000256" key="8">
    <source>
        <dbReference type="SAM" id="Phobius"/>
    </source>
</evidence>
<reference evidence="10 11" key="1">
    <citation type="submission" date="2020-11" db="EMBL/GenBank/DDBJ databases">
        <authorList>
            <person name="Peeters C."/>
        </authorList>
    </citation>
    <scope>NUCLEOTIDE SEQUENCE [LARGE SCALE GENOMIC DNA]</scope>
    <source>
        <strain evidence="10 11">LMG 7974</strain>
    </source>
</reference>
<dbReference type="CDD" id="cd16017">
    <property type="entry name" value="LptA"/>
    <property type="match status" value="1"/>
</dbReference>
<evidence type="ECO:0000256" key="5">
    <source>
        <dbReference type="ARBA" id="ARBA00022989"/>
    </source>
</evidence>
<gene>
    <name evidence="10" type="primary">opgE</name>
    <name evidence="10" type="ORF">LMG7974_00008</name>
</gene>
<accession>A0ABN7K259</accession>
<dbReference type="Proteomes" id="UP000789803">
    <property type="component" value="Unassembled WGS sequence"/>
</dbReference>
<feature type="transmembrane region" description="Helical" evidence="8">
    <location>
        <begin position="6"/>
        <end position="24"/>
    </location>
</feature>
<evidence type="ECO:0000256" key="7">
    <source>
        <dbReference type="ARBA" id="ARBA00038481"/>
    </source>
</evidence>
<evidence type="ECO:0000256" key="3">
    <source>
        <dbReference type="ARBA" id="ARBA00022679"/>
    </source>
</evidence>
<keyword evidence="2" id="KW-1003">Cell membrane</keyword>
<feature type="transmembrane region" description="Helical" evidence="8">
    <location>
        <begin position="104"/>
        <end position="125"/>
    </location>
</feature>
<dbReference type="SUPFAM" id="SSF53649">
    <property type="entry name" value="Alkaline phosphatase-like"/>
    <property type="match status" value="1"/>
</dbReference>
<evidence type="ECO:0000313" key="10">
    <source>
        <dbReference type="EMBL" id="CAD7286636.1"/>
    </source>
</evidence>
<feature type="domain" description="Sulfatase N-terminal" evidence="9">
    <location>
        <begin position="167"/>
        <end position="438"/>
    </location>
</feature>
<proteinExistence type="inferred from homology"/>
<evidence type="ECO:0000256" key="4">
    <source>
        <dbReference type="ARBA" id="ARBA00022692"/>
    </source>
</evidence>
<sequence length="482" mass="55102">MGGGWKLYLNVAYLAFATFIFINFRYLFWIVFFPFILLLSIYAPVGMIYGGVDESFLLALFGTYGGEAREFFGSIDIRYLLSTIFSVFFIIYLRVSKTSSSIKFPVAIFIIFAIATATGKLWGIASTSSVITMLKDFKSSYEYFKKTNIHIVKPKWIIKSIDPKYHNYVVVIGESARRDYHGVYGYNINNTPFLSSVDGVIIDGFNAVGLNTIPTLRATLNHERDFDLNIVDLANLAGFKTFWVSNQGFLGTHETDVSIVAKRANFSYFSTHDKINASHKGEENHDKILIPQIAKILNQQINEKRVIFVHLYGSHPDACRRISNNDYVKYSDKATFNINCYVESIRETDENLRQIYNLLKQNFDTSLQSFSMIYFSDHGLTHDTSSNQIKLGMHSSPAKQHLQIPLIKISSDDKTRQYIKNESYQNNFAQSFAKWLGVKVLNFSTTSDIFEPIIQDDITNSKRLIKNKNDDLAIDISKFKKN</sequence>
<dbReference type="InterPro" id="IPR058130">
    <property type="entry name" value="PEA_transf_C"/>
</dbReference>